<evidence type="ECO:0000256" key="1">
    <source>
        <dbReference type="ARBA" id="ARBA00001966"/>
    </source>
</evidence>
<dbReference type="Pfam" id="PF13186">
    <property type="entry name" value="SPASM"/>
    <property type="match status" value="1"/>
</dbReference>
<dbReference type="InterPro" id="IPR050377">
    <property type="entry name" value="Radical_SAM_PqqE_MftC-like"/>
</dbReference>
<dbReference type="EMBL" id="JAATJA010000001">
    <property type="protein sequence ID" value="NJB67076.1"/>
    <property type="molecule type" value="Genomic_DNA"/>
</dbReference>
<dbReference type="InterPro" id="IPR023885">
    <property type="entry name" value="4Fe4S-binding_SPASM_dom"/>
</dbReference>
<dbReference type="InterPro" id="IPR058240">
    <property type="entry name" value="rSAM_sf"/>
</dbReference>
<dbReference type="Gene3D" id="3.20.20.70">
    <property type="entry name" value="Aldolase class I"/>
    <property type="match status" value="1"/>
</dbReference>
<dbReference type="PANTHER" id="PTHR11228">
    <property type="entry name" value="RADICAL SAM DOMAIN PROTEIN"/>
    <property type="match status" value="1"/>
</dbReference>
<keyword evidence="6" id="KW-0411">Iron-sulfur</keyword>
<comment type="caution">
    <text evidence="8">The sequence shown here is derived from an EMBL/GenBank/DDBJ whole genome shotgun (WGS) entry which is preliminary data.</text>
</comment>
<dbReference type="InterPro" id="IPR013785">
    <property type="entry name" value="Aldolase_TIM"/>
</dbReference>
<protein>
    <submittedName>
        <fullName evidence="8">MoaA/NifB/PqqE/SkfB family radical SAM enzyme</fullName>
    </submittedName>
</protein>
<dbReference type="GO" id="GO:0003824">
    <property type="term" value="F:catalytic activity"/>
    <property type="evidence" value="ECO:0007669"/>
    <property type="project" value="InterPro"/>
</dbReference>
<keyword evidence="9" id="KW-1185">Reference proteome</keyword>
<evidence type="ECO:0000256" key="6">
    <source>
        <dbReference type="ARBA" id="ARBA00023014"/>
    </source>
</evidence>
<dbReference type="Proteomes" id="UP000580856">
    <property type="component" value="Unassembled WGS sequence"/>
</dbReference>
<evidence type="ECO:0000256" key="3">
    <source>
        <dbReference type="ARBA" id="ARBA00022691"/>
    </source>
</evidence>
<comment type="cofactor">
    <cofactor evidence="1">
        <name>[4Fe-4S] cluster</name>
        <dbReference type="ChEBI" id="CHEBI:49883"/>
    </cofactor>
</comment>
<dbReference type="PANTHER" id="PTHR11228:SF34">
    <property type="entry name" value="TUNGSTEN-CONTAINING ALDEHYDE FERREDOXIN OXIDOREDUCTASE COFACTOR MODIFYING PROTEIN"/>
    <property type="match status" value="1"/>
</dbReference>
<gene>
    <name evidence="8" type="ORF">GGQ74_000716</name>
</gene>
<dbReference type="SUPFAM" id="SSF102114">
    <property type="entry name" value="Radical SAM enzymes"/>
    <property type="match status" value="1"/>
</dbReference>
<evidence type="ECO:0000313" key="9">
    <source>
        <dbReference type="Proteomes" id="UP000580856"/>
    </source>
</evidence>
<evidence type="ECO:0000313" key="8">
    <source>
        <dbReference type="EMBL" id="NJB67076.1"/>
    </source>
</evidence>
<name>A0A846QEB3_9BACT</name>
<dbReference type="GO" id="GO:0051536">
    <property type="term" value="F:iron-sulfur cluster binding"/>
    <property type="evidence" value="ECO:0007669"/>
    <property type="project" value="UniProtKB-KW"/>
</dbReference>
<dbReference type="InterPro" id="IPR007197">
    <property type="entry name" value="rSAM"/>
</dbReference>
<dbReference type="SFLD" id="SFLDG01067">
    <property type="entry name" value="SPASM/twitch_domain_containing"/>
    <property type="match status" value="1"/>
</dbReference>
<dbReference type="SFLD" id="SFLDG01387">
    <property type="entry name" value="BtrN-like_SPASM_domain_contain"/>
    <property type="match status" value="1"/>
</dbReference>
<dbReference type="GO" id="GO:0046872">
    <property type="term" value="F:metal ion binding"/>
    <property type="evidence" value="ECO:0007669"/>
    <property type="project" value="UniProtKB-KW"/>
</dbReference>
<dbReference type="Pfam" id="PF04055">
    <property type="entry name" value="Radical_SAM"/>
    <property type="match status" value="1"/>
</dbReference>
<keyword evidence="2" id="KW-0004">4Fe-4S</keyword>
<accession>A0A846QEB3</accession>
<dbReference type="InterPro" id="IPR034391">
    <property type="entry name" value="AdoMet-like_SPASM_containing"/>
</dbReference>
<evidence type="ECO:0000256" key="2">
    <source>
        <dbReference type="ARBA" id="ARBA00022485"/>
    </source>
</evidence>
<reference evidence="8 9" key="1">
    <citation type="submission" date="2020-03" db="EMBL/GenBank/DDBJ databases">
        <title>Genomic Encyclopedia of Type Strains, Phase IV (KMG-IV): sequencing the most valuable type-strain genomes for metagenomic binning, comparative biology and taxonomic classification.</title>
        <authorList>
            <person name="Goeker M."/>
        </authorList>
    </citation>
    <scope>NUCLEOTIDE SEQUENCE [LARGE SCALE GENOMIC DNA]</scope>
    <source>
        <strain evidence="8 9">DSM 24233</strain>
    </source>
</reference>
<dbReference type="CDD" id="cd01335">
    <property type="entry name" value="Radical_SAM"/>
    <property type="match status" value="1"/>
</dbReference>
<dbReference type="AlphaFoldDB" id="A0A846QEB3"/>
<proteinExistence type="predicted"/>
<evidence type="ECO:0000259" key="7">
    <source>
        <dbReference type="PROSITE" id="PS51918"/>
    </source>
</evidence>
<dbReference type="CDD" id="cd21109">
    <property type="entry name" value="SPASM"/>
    <property type="match status" value="1"/>
</dbReference>
<feature type="domain" description="Radical SAM core" evidence="7">
    <location>
        <begin position="2"/>
        <end position="221"/>
    </location>
</feature>
<keyword evidence="3" id="KW-0949">S-adenosyl-L-methionine</keyword>
<keyword evidence="4" id="KW-0479">Metal-binding</keyword>
<dbReference type="RefSeq" id="WP_167940163.1">
    <property type="nucleotide sequence ID" value="NZ_JAATJA010000001.1"/>
</dbReference>
<evidence type="ECO:0000256" key="4">
    <source>
        <dbReference type="ARBA" id="ARBA00022723"/>
    </source>
</evidence>
<keyword evidence="5" id="KW-0408">Iron</keyword>
<sequence length="288" mass="32309">MPDMLPTTFAVETVLGCNLRCRECAVGSGLVRRRHGMMSYGDYERIAERIRPFSRYLYLHLWGEPMLNPDIIAMIRHASAYTATNISTNGNTLDARKARELITSGVTDIIVSIDGVSQEVYSAYRVKGEVERALASLVMLQRFNAELGTGVSITPQFIAFEHNRHEMALFAAFCRDIGLEPMFKAPYIREGSSLKPSGIQGLERRRSATPRGRIRAMSACPNARNVFTILLDGSVVACCYDHDGVTTFGNIFESDVMDIWNAPHYREFRERIINGDAPDFCVGECLMY</sequence>
<organism evidence="8 9">
    <name type="scientific">Desulfobaculum xiamenense</name>
    <dbReference type="NCBI Taxonomy" id="995050"/>
    <lineage>
        <taxon>Bacteria</taxon>
        <taxon>Pseudomonadati</taxon>
        <taxon>Thermodesulfobacteriota</taxon>
        <taxon>Desulfovibrionia</taxon>
        <taxon>Desulfovibrionales</taxon>
        <taxon>Desulfovibrionaceae</taxon>
        <taxon>Desulfobaculum</taxon>
    </lineage>
</organism>
<evidence type="ECO:0000256" key="5">
    <source>
        <dbReference type="ARBA" id="ARBA00023004"/>
    </source>
</evidence>
<dbReference type="PROSITE" id="PS51918">
    <property type="entry name" value="RADICAL_SAM"/>
    <property type="match status" value="1"/>
</dbReference>
<dbReference type="SFLD" id="SFLDS00029">
    <property type="entry name" value="Radical_SAM"/>
    <property type="match status" value="1"/>
</dbReference>